<dbReference type="OrthoDB" id="9764804at2"/>
<keyword evidence="2" id="KW-1185">Reference proteome</keyword>
<dbReference type="Gene3D" id="2.130.10.10">
    <property type="entry name" value="YVTN repeat-like/Quinoprotein amine dehydrogenase"/>
    <property type="match status" value="1"/>
</dbReference>
<dbReference type="CDD" id="cd15482">
    <property type="entry name" value="Sialidase_non-viral"/>
    <property type="match status" value="1"/>
</dbReference>
<dbReference type="AlphaFoldDB" id="A0A4Q7W0W0"/>
<dbReference type="InterPro" id="IPR015943">
    <property type="entry name" value="WD40/YVTN_repeat-like_dom_sf"/>
</dbReference>
<gene>
    <name evidence="1" type="ORF">EV670_0894</name>
</gene>
<evidence type="ECO:0000313" key="2">
    <source>
        <dbReference type="Proteomes" id="UP000293671"/>
    </source>
</evidence>
<reference evidence="1 2" key="1">
    <citation type="submission" date="2019-02" db="EMBL/GenBank/DDBJ databases">
        <title>Genomic Encyclopedia of Type Strains, Phase IV (KMG-IV): sequencing the most valuable type-strain genomes for metagenomic binning, comparative biology and taxonomic classification.</title>
        <authorList>
            <person name="Goeker M."/>
        </authorList>
    </citation>
    <scope>NUCLEOTIDE SEQUENCE [LARGE SCALE GENOMIC DNA]</scope>
    <source>
        <strain evidence="1 2">DSM 19570</strain>
    </source>
</reference>
<sequence>MSSSTRSDRAWVATRKGLFELQRKGADWRIARLNFLGDPVSMLLPPQADGRMLAALNLGHFGAKVHASDDAGASWQEVATPAFPPQPEGAEGVPWKLVQIWALEAERGTVWAGTLPGALFRSSDFGRSWSLVESLWARPERHQWFGGGYDVPGIHSICPHPQRDGELLVAISCGGVWVTRDDGASWSLQASGMRAPYMPPEGADDQNIQDPHRVVRCPAAPDVLWCQHHGGIWRSGDNAASWQEVTTAPLSSFGFAVAVHPTDPQRAWFAPGQADERRLPVDAALAVNRTRDGGAGFETFRAGLPQQHCYDLVYRHGLAVADDGEHLLMGSTTGGLWASADGGEHWAEVSLTLPPIYAVRFG</sequence>
<dbReference type="GO" id="GO:0010411">
    <property type="term" value="P:xyloglucan metabolic process"/>
    <property type="evidence" value="ECO:0007669"/>
    <property type="project" value="TreeGrafter"/>
</dbReference>
<dbReference type="SUPFAM" id="SSF110296">
    <property type="entry name" value="Oligoxyloglucan reducing end-specific cellobiohydrolase"/>
    <property type="match status" value="1"/>
</dbReference>
<dbReference type="EMBL" id="SHKP01000004">
    <property type="protein sequence ID" value="RZU02864.1"/>
    <property type="molecule type" value="Genomic_DNA"/>
</dbReference>
<accession>A0A4Q7W0W0</accession>
<organism evidence="1 2">
    <name type="scientific">Rivibacter subsaxonicus</name>
    <dbReference type="NCBI Taxonomy" id="457575"/>
    <lineage>
        <taxon>Bacteria</taxon>
        <taxon>Pseudomonadati</taxon>
        <taxon>Pseudomonadota</taxon>
        <taxon>Betaproteobacteria</taxon>
        <taxon>Burkholderiales</taxon>
        <taxon>Rivibacter</taxon>
    </lineage>
</organism>
<evidence type="ECO:0008006" key="3">
    <source>
        <dbReference type="Google" id="ProtNLM"/>
    </source>
</evidence>
<proteinExistence type="predicted"/>
<protein>
    <recommendedName>
        <fullName evidence="3">BNR/Asp-box repeat protein</fullName>
    </recommendedName>
</protein>
<dbReference type="RefSeq" id="WP_130430582.1">
    <property type="nucleotide sequence ID" value="NZ_SHKP01000004.1"/>
</dbReference>
<comment type="caution">
    <text evidence="1">The sequence shown here is derived from an EMBL/GenBank/DDBJ whole genome shotgun (WGS) entry which is preliminary data.</text>
</comment>
<dbReference type="PANTHER" id="PTHR43739:SF5">
    <property type="entry name" value="EXO-ALPHA-SIALIDASE"/>
    <property type="match status" value="1"/>
</dbReference>
<name>A0A4Q7W0W0_9BURK</name>
<evidence type="ECO:0000313" key="1">
    <source>
        <dbReference type="EMBL" id="RZU02864.1"/>
    </source>
</evidence>
<dbReference type="InterPro" id="IPR052025">
    <property type="entry name" value="Xyloglucanase_GH74"/>
</dbReference>
<dbReference type="PANTHER" id="PTHR43739">
    <property type="entry name" value="XYLOGLUCANASE (EUROFUNG)"/>
    <property type="match status" value="1"/>
</dbReference>
<dbReference type="Proteomes" id="UP000293671">
    <property type="component" value="Unassembled WGS sequence"/>
</dbReference>